<dbReference type="eggNOG" id="COG0438">
    <property type="taxonomic scope" value="Bacteria"/>
</dbReference>
<dbReference type="Proteomes" id="UP000008908">
    <property type="component" value="Chromosome"/>
</dbReference>
<reference evidence="3 4" key="2">
    <citation type="journal article" date="2012" name="Stand. Genomic Sci.">
        <title>Complete genome sequence of the facultatively anaerobic, appendaged bacterium Muricauda ruestringensis type strain (B1(T)).</title>
        <authorList>
            <person name="Huntemann M."/>
            <person name="Teshima H."/>
            <person name="Lapidus A."/>
            <person name="Nolan M."/>
            <person name="Lucas S."/>
            <person name="Hammon N."/>
            <person name="Deshpande S."/>
            <person name="Cheng J.F."/>
            <person name="Tapia R."/>
            <person name="Goodwin L.A."/>
            <person name="Pitluck S."/>
            <person name="Liolios K."/>
            <person name="Pagani I."/>
            <person name="Ivanova N."/>
            <person name="Mavromatis K."/>
            <person name="Mikhailova N."/>
            <person name="Pati A."/>
            <person name="Chen A."/>
            <person name="Palaniappan K."/>
            <person name="Land M."/>
            <person name="Hauser L."/>
            <person name="Pan C."/>
            <person name="Brambilla E.M."/>
            <person name="Rohde M."/>
            <person name="Spring S."/>
            <person name="Goker M."/>
            <person name="Detter J.C."/>
            <person name="Bristow J."/>
            <person name="Eisen J.A."/>
            <person name="Markowitz V."/>
            <person name="Hugenholtz P."/>
            <person name="Kyrpides N.C."/>
            <person name="Klenk H.P."/>
            <person name="Woyke T."/>
        </authorList>
    </citation>
    <scope>NUCLEOTIDE SEQUENCE [LARGE SCALE GENOMIC DNA]</scope>
    <source>
        <strain evidence="4">DSM 13258 / LMG 19739 / B1</strain>
    </source>
</reference>
<dbReference type="InterPro" id="IPR001296">
    <property type="entry name" value="Glyco_trans_1"/>
</dbReference>
<dbReference type="KEGG" id="mrs:Murru_1371"/>
<proteinExistence type="predicted"/>
<dbReference type="SUPFAM" id="SSF53756">
    <property type="entry name" value="UDP-Glycosyltransferase/glycogen phosphorylase"/>
    <property type="match status" value="1"/>
</dbReference>
<organism evidence="3 4">
    <name type="scientific">Allomuricauda ruestringensis (strain DSM 13258 / CIP 107369 / LMG 19739 / B1)</name>
    <name type="common">Muricauda ruestringensis</name>
    <dbReference type="NCBI Taxonomy" id="886377"/>
    <lineage>
        <taxon>Bacteria</taxon>
        <taxon>Pseudomonadati</taxon>
        <taxon>Bacteroidota</taxon>
        <taxon>Flavobacteriia</taxon>
        <taxon>Flavobacteriales</taxon>
        <taxon>Flavobacteriaceae</taxon>
        <taxon>Flagellimonas</taxon>
    </lineage>
</organism>
<dbReference type="InterPro" id="IPR050194">
    <property type="entry name" value="Glycosyltransferase_grp1"/>
</dbReference>
<dbReference type="GO" id="GO:0016757">
    <property type="term" value="F:glycosyltransferase activity"/>
    <property type="evidence" value="ECO:0007669"/>
    <property type="project" value="InterPro"/>
</dbReference>
<accession>G2PPN1</accession>
<name>G2PPN1_ALLRU</name>
<dbReference type="RefSeq" id="WP_014032693.1">
    <property type="nucleotide sequence ID" value="NC_015945.1"/>
</dbReference>
<dbReference type="PANTHER" id="PTHR45947:SF3">
    <property type="entry name" value="SULFOQUINOVOSYL TRANSFERASE SQD2"/>
    <property type="match status" value="1"/>
</dbReference>
<dbReference type="InterPro" id="IPR028098">
    <property type="entry name" value="Glyco_trans_4-like_N"/>
</dbReference>
<sequence>MSKIKVLHISEPFVAGVYKYIKDICHFFEGNAKFEQHVIYSPSREGTSLEKIEGDFKNTAFLYPIAMQRSISPLKDFSALVQIHKTIKSIRPDVIHLHSSKAGIIGRIAGRMYNKAEIFYTPNGYAFVRQDISPLKQKSFFFIEKYANVLLGGTTLACGDTEYDLAKKIGPSQLIRNGIVPDSFGDLPKVSQKVQTIGSVGRLSNQKNPQLFNKVAKCFPSIQFVWVGDGELRHELTSKNIIITGWKPNQEVIQMVKDFDVFIQTSLWEGLPFTILEAMALRKPIIATDVIGNKDAVEHGYNGFLCSSLDDFKNAVLQLIQNKSLRNKMETNSRERVVELFDQNKNFKELEMVYSSVK</sequence>
<dbReference type="EMBL" id="CP002999">
    <property type="protein sequence ID" value="AEM70412.1"/>
    <property type="molecule type" value="Genomic_DNA"/>
</dbReference>
<feature type="domain" description="Glycosyl transferase family 1" evidence="1">
    <location>
        <begin position="193"/>
        <end position="336"/>
    </location>
</feature>
<dbReference type="AlphaFoldDB" id="G2PPN1"/>
<gene>
    <name evidence="3" type="ordered locus">Murru_1371</name>
</gene>
<feature type="domain" description="Glycosyltransferase subfamily 4-like N-terminal" evidence="2">
    <location>
        <begin position="60"/>
        <end position="131"/>
    </location>
</feature>
<dbReference type="Pfam" id="PF13477">
    <property type="entry name" value="Glyco_trans_4_2"/>
    <property type="match status" value="1"/>
</dbReference>
<dbReference type="Pfam" id="PF00534">
    <property type="entry name" value="Glycos_transf_1"/>
    <property type="match status" value="1"/>
</dbReference>
<reference evidence="4" key="1">
    <citation type="submission" date="2011-08" db="EMBL/GenBank/DDBJ databases">
        <title>The complete genome of Muricauda ruestringensis DSM 13258.</title>
        <authorList>
            <person name="Lucas S."/>
            <person name="Han J."/>
            <person name="Lapidus A."/>
            <person name="Bruce D."/>
            <person name="Goodwin L."/>
            <person name="Pitluck S."/>
            <person name="Peters L."/>
            <person name="Kyrpides N."/>
            <person name="Mavromatis K."/>
            <person name="Ivanova N."/>
            <person name="Ovchinnikova G."/>
            <person name="Teshima H."/>
            <person name="Detter J.C."/>
            <person name="Tapia R."/>
            <person name="Han C."/>
            <person name="Land M."/>
            <person name="Hauser L."/>
            <person name="Markowitz V."/>
            <person name="Cheng J.-F."/>
            <person name="Hugenholtz P."/>
            <person name="Woyke T."/>
            <person name="Wu D."/>
            <person name="Spring S."/>
            <person name="Schroeder M."/>
            <person name="Brambilla E."/>
            <person name="Klenk H.-P."/>
            <person name="Eisen J.A."/>
        </authorList>
    </citation>
    <scope>NUCLEOTIDE SEQUENCE [LARGE SCALE GENOMIC DNA]</scope>
    <source>
        <strain evidence="4">DSM 13258 / LMG 19739 / B1</strain>
    </source>
</reference>
<evidence type="ECO:0000313" key="3">
    <source>
        <dbReference type="EMBL" id="AEM70412.1"/>
    </source>
</evidence>
<evidence type="ECO:0000259" key="1">
    <source>
        <dbReference type="Pfam" id="PF00534"/>
    </source>
</evidence>
<dbReference type="PANTHER" id="PTHR45947">
    <property type="entry name" value="SULFOQUINOVOSYL TRANSFERASE SQD2"/>
    <property type="match status" value="1"/>
</dbReference>
<protein>
    <submittedName>
        <fullName evidence="3">Glycosyl transferase group 1</fullName>
    </submittedName>
</protein>
<dbReference type="HOGENOM" id="CLU_009583_0_1_10"/>
<dbReference type="Gene3D" id="3.40.50.2000">
    <property type="entry name" value="Glycogen Phosphorylase B"/>
    <property type="match status" value="2"/>
</dbReference>
<keyword evidence="4" id="KW-1185">Reference proteome</keyword>
<evidence type="ECO:0000313" key="4">
    <source>
        <dbReference type="Proteomes" id="UP000008908"/>
    </source>
</evidence>
<keyword evidence="3" id="KW-0808">Transferase</keyword>
<dbReference type="STRING" id="886377.Murru_1371"/>
<evidence type="ECO:0000259" key="2">
    <source>
        <dbReference type="Pfam" id="PF13477"/>
    </source>
</evidence>